<evidence type="ECO:0000313" key="1">
    <source>
        <dbReference type="Proteomes" id="UP000504618"/>
    </source>
</evidence>
<organism evidence="1 2">
    <name type="scientific">Temnothorax curvispinosus</name>
    <dbReference type="NCBI Taxonomy" id="300111"/>
    <lineage>
        <taxon>Eukaryota</taxon>
        <taxon>Metazoa</taxon>
        <taxon>Ecdysozoa</taxon>
        <taxon>Arthropoda</taxon>
        <taxon>Hexapoda</taxon>
        <taxon>Insecta</taxon>
        <taxon>Pterygota</taxon>
        <taxon>Neoptera</taxon>
        <taxon>Endopterygota</taxon>
        <taxon>Hymenoptera</taxon>
        <taxon>Apocrita</taxon>
        <taxon>Aculeata</taxon>
        <taxon>Formicoidea</taxon>
        <taxon>Formicidae</taxon>
        <taxon>Myrmicinae</taxon>
        <taxon>Temnothorax</taxon>
    </lineage>
</organism>
<protein>
    <submittedName>
        <fullName evidence="2">Uncharacterized protein LOC112453779 isoform X4</fullName>
    </submittedName>
</protein>
<accession>A0A6J1PMA7</accession>
<keyword evidence="1" id="KW-1185">Reference proteome</keyword>
<dbReference type="RefSeq" id="XP_024870476.1">
    <property type="nucleotide sequence ID" value="XM_025014708.1"/>
</dbReference>
<sequence>MTRCMMKDITGSASMGLWRRALTTRRTCTTSGNLSRNRYFPGYYERIFTRCRRLLARYTYPCVPRPP</sequence>
<proteinExistence type="predicted"/>
<dbReference type="AlphaFoldDB" id="A0A6J1PMA7"/>
<reference evidence="2" key="1">
    <citation type="submission" date="2025-08" db="UniProtKB">
        <authorList>
            <consortium name="RefSeq"/>
        </authorList>
    </citation>
    <scope>IDENTIFICATION</scope>
    <source>
        <tissue evidence="2">Whole body</tissue>
    </source>
</reference>
<name>A0A6J1PMA7_9HYME</name>
<dbReference type="GeneID" id="112453779"/>
<evidence type="ECO:0000313" key="2">
    <source>
        <dbReference type="RefSeq" id="XP_024870476.1"/>
    </source>
</evidence>
<dbReference type="Proteomes" id="UP000504618">
    <property type="component" value="Unplaced"/>
</dbReference>
<gene>
    <name evidence="2" type="primary">LOC112453779</name>
</gene>